<organism evidence="2 3">
    <name type="scientific">Natrinema salifodinae</name>
    <dbReference type="NCBI Taxonomy" id="1202768"/>
    <lineage>
        <taxon>Archaea</taxon>
        <taxon>Methanobacteriati</taxon>
        <taxon>Methanobacteriota</taxon>
        <taxon>Stenosarchaea group</taxon>
        <taxon>Halobacteria</taxon>
        <taxon>Halobacteriales</taxon>
        <taxon>Natrialbaceae</taxon>
        <taxon>Natrinema</taxon>
    </lineage>
</organism>
<dbReference type="eggNOG" id="arCOG01661">
    <property type="taxonomic scope" value="Archaea"/>
</dbReference>
<dbReference type="OrthoDB" id="203477at2157"/>
<dbReference type="Pfam" id="PF12697">
    <property type="entry name" value="Abhydrolase_6"/>
    <property type="match status" value="1"/>
</dbReference>
<dbReference type="Gene3D" id="3.40.50.1820">
    <property type="entry name" value="alpha/beta hydrolase"/>
    <property type="match status" value="1"/>
</dbReference>
<accession>A0A1I0NLJ5</accession>
<dbReference type="PROSITE" id="PS51257">
    <property type="entry name" value="PROKAR_LIPOPROTEIN"/>
    <property type="match status" value="1"/>
</dbReference>
<evidence type="ECO:0000259" key="1">
    <source>
        <dbReference type="Pfam" id="PF12697"/>
    </source>
</evidence>
<dbReference type="EMBL" id="FOIS01000002">
    <property type="protein sequence ID" value="SEW02202.1"/>
    <property type="molecule type" value="Genomic_DNA"/>
</dbReference>
<dbReference type="PANTHER" id="PTHR43265">
    <property type="entry name" value="ESTERASE ESTD"/>
    <property type="match status" value="1"/>
</dbReference>
<dbReference type="SUPFAM" id="SSF53474">
    <property type="entry name" value="alpha/beta-Hydrolases"/>
    <property type="match status" value="1"/>
</dbReference>
<dbReference type="STRING" id="1202768.SAMN05216285_1869"/>
<reference evidence="3" key="1">
    <citation type="submission" date="2016-10" db="EMBL/GenBank/DDBJ databases">
        <authorList>
            <person name="Varghese N."/>
        </authorList>
    </citation>
    <scope>NUCLEOTIDE SEQUENCE [LARGE SCALE GENOMIC DNA]</scope>
    <source>
        <strain evidence="3">CGMCC 1.12284</strain>
    </source>
</reference>
<dbReference type="GO" id="GO:0052689">
    <property type="term" value="F:carboxylic ester hydrolase activity"/>
    <property type="evidence" value="ECO:0007669"/>
    <property type="project" value="TreeGrafter"/>
</dbReference>
<dbReference type="InterPro" id="IPR000073">
    <property type="entry name" value="AB_hydrolase_1"/>
</dbReference>
<gene>
    <name evidence="2" type="ORF">SAMN05216285_1869</name>
</gene>
<name>A0A1I0NLJ5_9EURY</name>
<dbReference type="Gene3D" id="3.10.450.590">
    <property type="match status" value="1"/>
</dbReference>
<proteinExistence type="predicted"/>
<feature type="domain" description="AB hydrolase-1" evidence="1">
    <location>
        <begin position="184"/>
        <end position="414"/>
    </location>
</feature>
<protein>
    <recommendedName>
        <fullName evidence="1">AB hydrolase-1 domain-containing protein</fullName>
    </recommendedName>
</protein>
<keyword evidence="3" id="KW-1185">Reference proteome</keyword>
<dbReference type="RefSeq" id="WP_049988971.1">
    <property type="nucleotide sequence ID" value="NZ_FOIS01000002.1"/>
</dbReference>
<dbReference type="InterPro" id="IPR029058">
    <property type="entry name" value="AB_hydrolase_fold"/>
</dbReference>
<dbReference type="InterPro" id="IPR053145">
    <property type="entry name" value="AB_hydrolase_Est10"/>
</dbReference>
<dbReference type="PANTHER" id="PTHR43265:SF1">
    <property type="entry name" value="ESTERASE ESTD"/>
    <property type="match status" value="1"/>
</dbReference>
<evidence type="ECO:0000313" key="2">
    <source>
        <dbReference type="EMBL" id="SEW02202.1"/>
    </source>
</evidence>
<dbReference type="Proteomes" id="UP000183275">
    <property type="component" value="Unassembled WGS sequence"/>
</dbReference>
<evidence type="ECO:0000313" key="3">
    <source>
        <dbReference type="Proteomes" id="UP000183275"/>
    </source>
</evidence>
<sequence length="446" mass="47298">MAPRRRTLLAAVSTAAASTAAGCADLLAGDTDEETSDPVDDIATALVEDLANGRFEEAGERFASNEQARRGDPGRLERLWMAYTSVGGDFEEIGGTDVRTENGYELVDVTLSFDGGDHGCGVVVDGDSNVVDCGVTDEYQRPSYVDSDAITDADVTLSVPDCSLPGVVTTPAGDDGDGGGVPGVVLVHDSGPVTKDSPNGGTKAFADLAEGLATRGVATLRYDKRIPTCDVAPGEYTLDRVTVDDALVAVDRLRGVDGVDSNRIVVVGHGLGGRAAPRITARDGDLAGVVGLAAPARPYHDLTLEQLEHKVSIGDHEWDDLANVHEAWADQIERVREGEYEADEQLLGKPGAFWDSLAAYDHLEAAAGLETPSYFLQGERDFQVSVGDDLELWEAELTGDASVETYEGLDHLFMPGEGESVEFAYALRNNVAERVVDDLAAWIGEL</sequence>
<dbReference type="AlphaFoldDB" id="A0A1I0NLJ5"/>